<evidence type="ECO:0000313" key="1">
    <source>
        <dbReference type="EMBL" id="CAB3787639.1"/>
    </source>
</evidence>
<name>A0A6J5FV49_9BURK</name>
<protein>
    <recommendedName>
        <fullName evidence="3">Fido domain-containing protein</fullName>
    </recommendedName>
</protein>
<dbReference type="EMBL" id="CADIKL010000010">
    <property type="protein sequence ID" value="CAB3787639.1"/>
    <property type="molecule type" value="Genomic_DNA"/>
</dbReference>
<organism evidence="1 2">
    <name type="scientific">Paraburkholderia caffeinitolerans</name>
    <dbReference type="NCBI Taxonomy" id="1723730"/>
    <lineage>
        <taxon>Bacteria</taxon>
        <taxon>Pseudomonadati</taxon>
        <taxon>Pseudomonadota</taxon>
        <taxon>Betaproteobacteria</taxon>
        <taxon>Burkholderiales</taxon>
        <taxon>Burkholderiaceae</taxon>
        <taxon>Paraburkholderia</taxon>
    </lineage>
</organism>
<evidence type="ECO:0008006" key="3">
    <source>
        <dbReference type="Google" id="ProtNLM"/>
    </source>
</evidence>
<dbReference type="Proteomes" id="UP000494119">
    <property type="component" value="Unassembled WGS sequence"/>
</dbReference>
<dbReference type="RefSeq" id="WP_129564143.1">
    <property type="nucleotide sequence ID" value="NZ_CADIKL010000010.1"/>
</dbReference>
<sequence length="205" mass="23155">MGFGYQDVVDCNRVITGHGNLSVSRRGQHNLTAYFGGGEISANVANICQAAHAIVTRQYFDDGNHRTGVLLIYTVLIRKCMLVSRKKAYQVYAFLDEAFHRSQTGKQSNLDTMTNFIESGGFMKLKERHDLVDEYVGKKEAEVLALNELLPNLARAPQKPREGVEFTEAMRQQIKENNAELKAWREKRRIFMDIKGGTASHSSDQ</sequence>
<keyword evidence="2" id="KW-1185">Reference proteome</keyword>
<dbReference type="AlphaFoldDB" id="A0A6J5FV49"/>
<evidence type="ECO:0000313" key="2">
    <source>
        <dbReference type="Proteomes" id="UP000494119"/>
    </source>
</evidence>
<reference evidence="1 2" key="1">
    <citation type="submission" date="2020-04" db="EMBL/GenBank/DDBJ databases">
        <authorList>
            <person name="De Canck E."/>
        </authorList>
    </citation>
    <scope>NUCLEOTIDE SEQUENCE [LARGE SCALE GENOMIC DNA]</scope>
    <source>
        <strain evidence="1 2">LMG 28688</strain>
    </source>
</reference>
<proteinExistence type="predicted"/>
<gene>
    <name evidence="1" type="ORF">LMG28688_02509</name>
</gene>
<accession>A0A6J5FV49</accession>